<keyword evidence="1" id="KW-0732">Signal</keyword>
<dbReference type="EMBL" id="JARJLG010000008">
    <property type="protein sequence ID" value="KAJ7778626.1"/>
    <property type="molecule type" value="Genomic_DNA"/>
</dbReference>
<evidence type="ECO:0000313" key="3">
    <source>
        <dbReference type="Proteomes" id="UP001215280"/>
    </source>
</evidence>
<keyword evidence="3" id="KW-1185">Reference proteome</keyword>
<name>A0AAD7NWY2_9AGAR</name>
<reference evidence="2" key="1">
    <citation type="submission" date="2023-03" db="EMBL/GenBank/DDBJ databases">
        <title>Massive genome expansion in bonnet fungi (Mycena s.s.) driven by repeated elements and novel gene families across ecological guilds.</title>
        <authorList>
            <consortium name="Lawrence Berkeley National Laboratory"/>
            <person name="Harder C.B."/>
            <person name="Miyauchi S."/>
            <person name="Viragh M."/>
            <person name="Kuo A."/>
            <person name="Thoen E."/>
            <person name="Andreopoulos B."/>
            <person name="Lu D."/>
            <person name="Skrede I."/>
            <person name="Drula E."/>
            <person name="Henrissat B."/>
            <person name="Morin E."/>
            <person name="Kohler A."/>
            <person name="Barry K."/>
            <person name="LaButti K."/>
            <person name="Morin E."/>
            <person name="Salamov A."/>
            <person name="Lipzen A."/>
            <person name="Mereny Z."/>
            <person name="Hegedus B."/>
            <person name="Baldrian P."/>
            <person name="Stursova M."/>
            <person name="Weitz H."/>
            <person name="Taylor A."/>
            <person name="Grigoriev I.V."/>
            <person name="Nagy L.G."/>
            <person name="Martin F."/>
            <person name="Kauserud H."/>
        </authorList>
    </citation>
    <scope>NUCLEOTIDE SEQUENCE</scope>
    <source>
        <strain evidence="2">CBHHK188m</strain>
    </source>
</reference>
<feature type="signal peptide" evidence="1">
    <location>
        <begin position="1"/>
        <end position="25"/>
    </location>
</feature>
<proteinExistence type="predicted"/>
<comment type="caution">
    <text evidence="2">The sequence shown here is derived from an EMBL/GenBank/DDBJ whole genome shotgun (WGS) entry which is preliminary data.</text>
</comment>
<evidence type="ECO:0008006" key="4">
    <source>
        <dbReference type="Google" id="ProtNLM"/>
    </source>
</evidence>
<dbReference type="Proteomes" id="UP001215280">
    <property type="component" value="Unassembled WGS sequence"/>
</dbReference>
<accession>A0AAD7NWY2</accession>
<feature type="chain" id="PRO_5042283853" description="Secreted protein" evidence="1">
    <location>
        <begin position="26"/>
        <end position="71"/>
    </location>
</feature>
<organism evidence="2 3">
    <name type="scientific">Mycena maculata</name>
    <dbReference type="NCBI Taxonomy" id="230809"/>
    <lineage>
        <taxon>Eukaryota</taxon>
        <taxon>Fungi</taxon>
        <taxon>Dikarya</taxon>
        <taxon>Basidiomycota</taxon>
        <taxon>Agaricomycotina</taxon>
        <taxon>Agaricomycetes</taxon>
        <taxon>Agaricomycetidae</taxon>
        <taxon>Agaricales</taxon>
        <taxon>Marasmiineae</taxon>
        <taxon>Mycenaceae</taxon>
        <taxon>Mycena</taxon>
    </lineage>
</organism>
<gene>
    <name evidence="2" type="ORF">DFH07DRAFT_795360</name>
</gene>
<evidence type="ECO:0000313" key="2">
    <source>
        <dbReference type="EMBL" id="KAJ7778626.1"/>
    </source>
</evidence>
<sequence>MHHDSILRRHPLTLAFIYLFQCTTTTTPTCRLSFVSPLSLYHVCTTTHLRSYPLFRGYPICTTTTTAVFFY</sequence>
<evidence type="ECO:0000256" key="1">
    <source>
        <dbReference type="SAM" id="SignalP"/>
    </source>
</evidence>
<dbReference type="AlphaFoldDB" id="A0AAD7NWY2"/>
<protein>
    <recommendedName>
        <fullName evidence="4">Secreted protein</fullName>
    </recommendedName>
</protein>